<feature type="domain" description="Ig-like" evidence="7">
    <location>
        <begin position="10"/>
        <end position="95"/>
    </location>
</feature>
<keyword evidence="6" id="KW-0812">Transmembrane</keyword>
<feature type="domain" description="Ig-like" evidence="7">
    <location>
        <begin position="106"/>
        <end position="205"/>
    </location>
</feature>
<keyword evidence="9" id="KW-1185">Reference proteome</keyword>
<dbReference type="InterPro" id="IPR013783">
    <property type="entry name" value="Ig-like_fold"/>
</dbReference>
<protein>
    <recommendedName>
        <fullName evidence="7">Ig-like domain-containing protein</fullName>
    </recommendedName>
</protein>
<evidence type="ECO:0000256" key="1">
    <source>
        <dbReference type="ARBA" id="ARBA00004479"/>
    </source>
</evidence>
<evidence type="ECO:0000256" key="4">
    <source>
        <dbReference type="ARBA" id="ARBA00023180"/>
    </source>
</evidence>
<keyword evidence="4" id="KW-0325">Glycoprotein</keyword>
<gene>
    <name evidence="8" type="ORF">BaRGS_00023233</name>
</gene>
<comment type="subcellular location">
    <subcellularLocation>
        <location evidence="1">Membrane</location>
        <topology evidence="1">Single-pass type I membrane protein</topology>
    </subcellularLocation>
</comment>
<feature type="transmembrane region" description="Helical" evidence="6">
    <location>
        <begin position="446"/>
        <end position="471"/>
    </location>
</feature>
<evidence type="ECO:0000256" key="5">
    <source>
        <dbReference type="ARBA" id="ARBA00023319"/>
    </source>
</evidence>
<dbReference type="SMART" id="SM00408">
    <property type="entry name" value="IGc2"/>
    <property type="match status" value="3"/>
</dbReference>
<name>A0ABD0KER7_9CAEN</name>
<dbReference type="PROSITE" id="PS50835">
    <property type="entry name" value="IG_LIKE"/>
    <property type="match status" value="3"/>
</dbReference>
<dbReference type="InterPro" id="IPR003599">
    <property type="entry name" value="Ig_sub"/>
</dbReference>
<comment type="caution">
    <text evidence="8">The sequence shown here is derived from an EMBL/GenBank/DDBJ whole genome shotgun (WGS) entry which is preliminary data.</text>
</comment>
<dbReference type="Gene3D" id="2.60.40.10">
    <property type="entry name" value="Immunoglobulins"/>
    <property type="match status" value="3"/>
</dbReference>
<dbReference type="EMBL" id="JACVVK020000193">
    <property type="protein sequence ID" value="KAK7485545.1"/>
    <property type="molecule type" value="Genomic_DNA"/>
</dbReference>
<evidence type="ECO:0000259" key="7">
    <source>
        <dbReference type="PROSITE" id="PS50835"/>
    </source>
</evidence>
<keyword evidence="6" id="KW-1133">Transmembrane helix</keyword>
<dbReference type="PANTHER" id="PTHR11640">
    <property type="entry name" value="NEPHRIN"/>
    <property type="match status" value="1"/>
</dbReference>
<evidence type="ECO:0000256" key="2">
    <source>
        <dbReference type="ARBA" id="ARBA00023136"/>
    </source>
</evidence>
<dbReference type="InterPro" id="IPR036179">
    <property type="entry name" value="Ig-like_dom_sf"/>
</dbReference>
<evidence type="ECO:0000256" key="6">
    <source>
        <dbReference type="SAM" id="Phobius"/>
    </source>
</evidence>
<dbReference type="SMART" id="SM00409">
    <property type="entry name" value="IG"/>
    <property type="match status" value="3"/>
</dbReference>
<keyword evidence="3" id="KW-1015">Disulfide bond</keyword>
<dbReference type="PANTHER" id="PTHR11640:SF31">
    <property type="entry name" value="IRREGULAR CHIASM C-ROUGHEST PROTEIN-RELATED"/>
    <property type="match status" value="1"/>
</dbReference>
<proteinExistence type="predicted"/>
<reference evidence="8 9" key="1">
    <citation type="journal article" date="2023" name="Sci. Data">
        <title>Genome assembly of the Korean intertidal mud-creeper Batillaria attramentaria.</title>
        <authorList>
            <person name="Patra A.K."/>
            <person name="Ho P.T."/>
            <person name="Jun S."/>
            <person name="Lee S.J."/>
            <person name="Kim Y."/>
            <person name="Won Y.J."/>
        </authorList>
    </citation>
    <scope>NUCLEOTIDE SEQUENCE [LARGE SCALE GENOMIC DNA]</scope>
    <source>
        <strain evidence="8">Wonlab-2016</strain>
    </source>
</reference>
<evidence type="ECO:0000313" key="8">
    <source>
        <dbReference type="EMBL" id="KAK7485545.1"/>
    </source>
</evidence>
<keyword evidence="2 6" id="KW-0472">Membrane</keyword>
<feature type="domain" description="Ig-like" evidence="7">
    <location>
        <begin position="218"/>
        <end position="315"/>
    </location>
</feature>
<organism evidence="8 9">
    <name type="scientific">Batillaria attramentaria</name>
    <dbReference type="NCBI Taxonomy" id="370345"/>
    <lineage>
        <taxon>Eukaryota</taxon>
        <taxon>Metazoa</taxon>
        <taxon>Spiralia</taxon>
        <taxon>Lophotrochozoa</taxon>
        <taxon>Mollusca</taxon>
        <taxon>Gastropoda</taxon>
        <taxon>Caenogastropoda</taxon>
        <taxon>Sorbeoconcha</taxon>
        <taxon>Cerithioidea</taxon>
        <taxon>Batillariidae</taxon>
        <taxon>Batillaria</taxon>
    </lineage>
</organism>
<dbReference type="SUPFAM" id="SSF48726">
    <property type="entry name" value="Immunoglobulin"/>
    <property type="match status" value="3"/>
</dbReference>
<dbReference type="AlphaFoldDB" id="A0ABD0KER7"/>
<accession>A0ABD0KER7</accession>
<dbReference type="GO" id="GO:0016020">
    <property type="term" value="C:membrane"/>
    <property type="evidence" value="ECO:0007669"/>
    <property type="project" value="UniProtKB-SubCell"/>
</dbReference>
<dbReference type="InterPro" id="IPR003598">
    <property type="entry name" value="Ig_sub2"/>
</dbReference>
<dbReference type="InterPro" id="IPR051275">
    <property type="entry name" value="Cell_adhesion_signaling"/>
</dbReference>
<dbReference type="Pfam" id="PF13927">
    <property type="entry name" value="Ig_3"/>
    <property type="match status" value="2"/>
</dbReference>
<dbReference type="Proteomes" id="UP001519460">
    <property type="component" value="Unassembled WGS sequence"/>
</dbReference>
<evidence type="ECO:0000313" key="9">
    <source>
        <dbReference type="Proteomes" id="UP001519460"/>
    </source>
</evidence>
<sequence length="538" mass="58268">MYVTDPPSTPDISRTDNLPFPYLEGDTVRLSCDLQSRGKPTASLNWSGHGNGQITNPDGAPATLVMTSVGKNDNNRNITCRTSNAWTQYKGQDISFVFPLQVYYSPQIRMTSQAGSNRCQVIQNTAQCAVIQGERVHFTCSADSNPPPATIVWRKDNSQDGDLEIGAGPDLDIQSADHTKHDGNFSCHVTTGNLQGTGRSRNPLTSSDQLTVLVRYIPERTSLFLSHVVGNLTVSEGDDVVLVCRADGRPTPDMTLVKKETGSRVHYVKGGVLVVEDRDSWLNYTITSAQCSDTGTYTCATRNDVGSGPAASGIMFVNCSPRSAGPPPVDVPSVNYMNRSVHLTFNLWAVPVPNSHQILYVGPFKNGTAVRISNIVFDVRFHVSGELYDIICDVTVVTMTAASAAGFYQLTVSNTLGDVQILFQVKYNEQTPDDGREKQDGGCDGLSAGVAVAVTLAVVVVVMVIVLVWVWRRHWVLPCADNEGQPPSVYEDLKTGEVGLTSTYSTLQPYANVGSGQHKDDVYESSASPTYTNVTLAK</sequence>
<dbReference type="InterPro" id="IPR007110">
    <property type="entry name" value="Ig-like_dom"/>
</dbReference>
<keyword evidence="5" id="KW-0393">Immunoglobulin domain</keyword>
<evidence type="ECO:0000256" key="3">
    <source>
        <dbReference type="ARBA" id="ARBA00023157"/>
    </source>
</evidence>